<evidence type="ECO:0000256" key="4">
    <source>
        <dbReference type="ARBA" id="ARBA00022840"/>
    </source>
</evidence>
<evidence type="ECO:0000256" key="6">
    <source>
        <dbReference type="ARBA" id="ARBA00023125"/>
    </source>
</evidence>
<dbReference type="EMBL" id="NMUH01002584">
    <property type="protein sequence ID" value="MQM00916.1"/>
    <property type="molecule type" value="Genomic_DNA"/>
</dbReference>
<dbReference type="OrthoDB" id="276498at2759"/>
<organism evidence="8 9">
    <name type="scientific">Colocasia esculenta</name>
    <name type="common">Wild taro</name>
    <name type="synonym">Arum esculentum</name>
    <dbReference type="NCBI Taxonomy" id="4460"/>
    <lineage>
        <taxon>Eukaryota</taxon>
        <taxon>Viridiplantae</taxon>
        <taxon>Streptophyta</taxon>
        <taxon>Embryophyta</taxon>
        <taxon>Tracheophyta</taxon>
        <taxon>Spermatophyta</taxon>
        <taxon>Magnoliopsida</taxon>
        <taxon>Liliopsida</taxon>
        <taxon>Araceae</taxon>
        <taxon>Aroideae</taxon>
        <taxon>Colocasieae</taxon>
        <taxon>Colocasia</taxon>
    </lineage>
</organism>
<evidence type="ECO:0000256" key="2">
    <source>
        <dbReference type="ARBA" id="ARBA00010708"/>
    </source>
</evidence>
<evidence type="ECO:0000313" key="8">
    <source>
        <dbReference type="EMBL" id="MQM00916.1"/>
    </source>
</evidence>
<protein>
    <recommendedName>
        <fullName evidence="10">DNA topoisomerase (ATP-hydrolyzing)</fullName>
    </recommendedName>
</protein>
<keyword evidence="4" id="KW-0067">ATP-binding</keyword>
<evidence type="ECO:0000256" key="3">
    <source>
        <dbReference type="ARBA" id="ARBA00022741"/>
    </source>
</evidence>
<reference evidence="8" key="1">
    <citation type="submission" date="2017-07" db="EMBL/GenBank/DDBJ databases">
        <title>Taro Niue Genome Assembly and Annotation.</title>
        <authorList>
            <person name="Atibalentja N."/>
            <person name="Keating K."/>
            <person name="Fields C.J."/>
        </authorList>
    </citation>
    <scope>NUCLEOTIDE SEQUENCE</scope>
    <source>
        <strain evidence="8">Niue_2</strain>
        <tissue evidence="8">Leaf</tissue>
    </source>
</reference>
<accession>A0A843VYI9</accession>
<feature type="non-terminal residue" evidence="8">
    <location>
        <position position="309"/>
    </location>
</feature>
<keyword evidence="6" id="KW-0238">DNA-binding</keyword>
<proteinExistence type="inferred from homology"/>
<dbReference type="Proteomes" id="UP000652761">
    <property type="component" value="Unassembled WGS sequence"/>
</dbReference>
<gene>
    <name evidence="8" type="ORF">Taro_033662</name>
</gene>
<dbReference type="PANTHER" id="PTHR45866">
    <property type="entry name" value="DNA GYRASE/TOPOISOMERASE SUBUNIT B"/>
    <property type="match status" value="1"/>
</dbReference>
<dbReference type="Gene3D" id="3.30.565.10">
    <property type="entry name" value="Histidine kinase-like ATPase, C-terminal domain"/>
    <property type="match status" value="1"/>
</dbReference>
<dbReference type="GO" id="GO:0003677">
    <property type="term" value="F:DNA binding"/>
    <property type="evidence" value="ECO:0007669"/>
    <property type="project" value="UniProtKB-KW"/>
</dbReference>
<sequence length="309" mass="35019">MRVVLWAHSFWMGERGMREDVEAQGISSVGIDEVREMLNEVKVLVTECAKGVTELVGIPLKAAEKDLRGVFSKINKQWSESIRGGARSRSRASRRIEERGGERVCYQAINEDHLLECEKVEEVSQERVIIRWVVSLHFRSVRDGFLWDFSGVYDPQSREENRLWYLIANFNVVVAAWERTRDNALAGDMDDFSHFIQEATLEDLGGKFGGSSSGYSVSGGLHGVGLSVVNALSEALEISVWRDGKEYQQKYCRGKPVTDLICHSLPPESNDCQGTSIRFWPDREVFTTTITFDYNTIASRIRELAFLNP</sequence>
<evidence type="ECO:0008006" key="10">
    <source>
        <dbReference type="Google" id="ProtNLM"/>
    </source>
</evidence>
<name>A0A843VYI9_COLES</name>
<dbReference type="GO" id="GO:0005524">
    <property type="term" value="F:ATP binding"/>
    <property type="evidence" value="ECO:0007669"/>
    <property type="project" value="UniProtKB-KW"/>
</dbReference>
<evidence type="ECO:0000256" key="1">
    <source>
        <dbReference type="ARBA" id="ARBA00000185"/>
    </source>
</evidence>
<evidence type="ECO:0000256" key="7">
    <source>
        <dbReference type="ARBA" id="ARBA00023235"/>
    </source>
</evidence>
<keyword evidence="7" id="KW-0413">Isomerase</keyword>
<dbReference type="AlphaFoldDB" id="A0A843VYI9"/>
<evidence type="ECO:0000256" key="5">
    <source>
        <dbReference type="ARBA" id="ARBA00023029"/>
    </source>
</evidence>
<dbReference type="PANTHER" id="PTHR45866:SF1">
    <property type="entry name" value="DNA GYRASE SUBUNIT B, MITOCHONDRIAL"/>
    <property type="match status" value="1"/>
</dbReference>
<dbReference type="GO" id="GO:0003918">
    <property type="term" value="F:DNA topoisomerase type II (double strand cut, ATP-hydrolyzing) activity"/>
    <property type="evidence" value="ECO:0007669"/>
    <property type="project" value="UniProtKB-EC"/>
</dbReference>
<comment type="caution">
    <text evidence="8">The sequence shown here is derived from an EMBL/GenBank/DDBJ whole genome shotgun (WGS) entry which is preliminary data.</text>
</comment>
<evidence type="ECO:0000313" key="9">
    <source>
        <dbReference type="Proteomes" id="UP000652761"/>
    </source>
</evidence>
<keyword evidence="3" id="KW-0547">Nucleotide-binding</keyword>
<dbReference type="InterPro" id="IPR036890">
    <property type="entry name" value="HATPase_C_sf"/>
</dbReference>
<keyword evidence="5" id="KW-0799">Topoisomerase</keyword>
<dbReference type="SUPFAM" id="SSF55874">
    <property type="entry name" value="ATPase domain of HSP90 chaperone/DNA topoisomerase II/histidine kinase"/>
    <property type="match status" value="1"/>
</dbReference>
<comment type="similarity">
    <text evidence="2">Belongs to the type II topoisomerase GyrB family.</text>
</comment>
<comment type="catalytic activity">
    <reaction evidence="1">
        <text>ATP-dependent breakage, passage and rejoining of double-stranded DNA.</text>
        <dbReference type="EC" id="5.6.2.2"/>
    </reaction>
</comment>
<keyword evidence="9" id="KW-1185">Reference proteome</keyword>